<gene>
    <name evidence="9" type="ORF">CR205_06660</name>
</gene>
<dbReference type="SUPFAM" id="SSF54292">
    <property type="entry name" value="2Fe-2S ferredoxin-like"/>
    <property type="match status" value="1"/>
</dbReference>
<dbReference type="GO" id="GO:0046872">
    <property type="term" value="F:metal ion binding"/>
    <property type="evidence" value="ECO:0007669"/>
    <property type="project" value="UniProtKB-KW"/>
</dbReference>
<dbReference type="CDD" id="cd00207">
    <property type="entry name" value="fer2"/>
    <property type="match status" value="1"/>
</dbReference>
<feature type="domain" description="2Fe-2S ferredoxin-type" evidence="7">
    <location>
        <begin position="378"/>
        <end position="462"/>
    </location>
</feature>
<dbReference type="OrthoDB" id="573132at2"/>
<dbReference type="EMBL" id="PDOF01000001">
    <property type="protein sequence ID" value="PYZ98273.1"/>
    <property type="molecule type" value="Genomic_DNA"/>
</dbReference>
<evidence type="ECO:0000256" key="1">
    <source>
        <dbReference type="ARBA" id="ARBA00022630"/>
    </source>
</evidence>
<sequence>MNSFYYVNNKRCYLLIVDSTGKKVAAPLLREFNDRNERVKSVFITSAQDWNRVIDILHSQTMGTYLYCSCESGLLEQVEKAAVKAGFQVKRGSLWLPIHSQTFSALTAILFLKQRPDVLYARVLHAVSTSQSQSSALITGRHILGFLKEDREMIKAYINEVIPETASVKRFRIASHEEFLPTPLAGAHLLTAIGHNGKWVRPYSIVRYSAEGWYEIAILHTKSSRGGSAYWHEKVKPGHKVLISLPKNGIMPSVSARYHVFYAAGIGITPMISMAEWCCRKGKPFTIHYTARTREECAFYSFLKRRFGSKNRFYFTKEKSPERLLPCSLKTHPIGTAVYICGPPAFNHQFEESAKKYGYPDHSIYTEPFAVPVKQKNEAFTIQTKREVFTVSKDENLLDQLEKKGYPVVSSCRAGHCGTCEIKIIKGDPVHRDRFLTVEERKQGSFIPCVSRGEGGPLLLKL</sequence>
<evidence type="ECO:0000256" key="2">
    <source>
        <dbReference type="ARBA" id="ARBA00022714"/>
    </source>
</evidence>
<dbReference type="PROSITE" id="PS51384">
    <property type="entry name" value="FAD_FR"/>
    <property type="match status" value="1"/>
</dbReference>
<dbReference type="InterPro" id="IPR036010">
    <property type="entry name" value="2Fe-2S_ferredoxin-like_sf"/>
</dbReference>
<dbReference type="GO" id="GO:0051537">
    <property type="term" value="F:2 iron, 2 sulfur cluster binding"/>
    <property type="evidence" value="ECO:0007669"/>
    <property type="project" value="UniProtKB-KW"/>
</dbReference>
<dbReference type="PRINTS" id="PR00409">
    <property type="entry name" value="PHDIOXRDTASE"/>
</dbReference>
<organism evidence="9 10">
    <name type="scientific">Alteribacter lacisalsi</name>
    <dbReference type="NCBI Taxonomy" id="2045244"/>
    <lineage>
        <taxon>Bacteria</taxon>
        <taxon>Bacillati</taxon>
        <taxon>Bacillota</taxon>
        <taxon>Bacilli</taxon>
        <taxon>Bacillales</taxon>
        <taxon>Bacillaceae</taxon>
        <taxon>Alteribacter</taxon>
    </lineage>
</organism>
<dbReference type="PROSITE" id="PS00197">
    <property type="entry name" value="2FE2S_FER_1"/>
    <property type="match status" value="1"/>
</dbReference>
<evidence type="ECO:0000256" key="5">
    <source>
        <dbReference type="ARBA" id="ARBA00023004"/>
    </source>
</evidence>
<evidence type="ECO:0000313" key="9">
    <source>
        <dbReference type="EMBL" id="PYZ98273.1"/>
    </source>
</evidence>
<evidence type="ECO:0000259" key="7">
    <source>
        <dbReference type="PROSITE" id="PS51085"/>
    </source>
</evidence>
<dbReference type="SUPFAM" id="SSF63380">
    <property type="entry name" value="Riboflavin synthase domain-like"/>
    <property type="match status" value="1"/>
</dbReference>
<dbReference type="PANTHER" id="PTHR47354">
    <property type="entry name" value="NADH OXIDOREDUCTASE HCR"/>
    <property type="match status" value="1"/>
</dbReference>
<dbReference type="AlphaFoldDB" id="A0A2W0H8S4"/>
<proteinExistence type="predicted"/>
<dbReference type="InterPro" id="IPR006058">
    <property type="entry name" value="2Fe2S_fd_BS"/>
</dbReference>
<accession>A0A2W0H8S4</accession>
<evidence type="ECO:0000256" key="4">
    <source>
        <dbReference type="ARBA" id="ARBA00023002"/>
    </source>
</evidence>
<keyword evidence="2" id="KW-0001">2Fe-2S</keyword>
<dbReference type="Gene3D" id="3.40.50.80">
    <property type="entry name" value="Nucleotide-binding domain of ferredoxin-NADP reductase (FNR) module"/>
    <property type="match status" value="1"/>
</dbReference>
<dbReference type="CDD" id="cd06185">
    <property type="entry name" value="PDR_like"/>
    <property type="match status" value="1"/>
</dbReference>
<name>A0A2W0H8S4_9BACI</name>
<dbReference type="GO" id="GO:0016491">
    <property type="term" value="F:oxidoreductase activity"/>
    <property type="evidence" value="ECO:0007669"/>
    <property type="project" value="UniProtKB-KW"/>
</dbReference>
<dbReference type="Proteomes" id="UP000248066">
    <property type="component" value="Unassembled WGS sequence"/>
</dbReference>
<dbReference type="Gene3D" id="2.40.30.10">
    <property type="entry name" value="Translation factors"/>
    <property type="match status" value="1"/>
</dbReference>
<dbReference type="InterPro" id="IPR017938">
    <property type="entry name" value="Riboflavin_synthase-like_b-brl"/>
</dbReference>
<evidence type="ECO:0000256" key="6">
    <source>
        <dbReference type="ARBA" id="ARBA00023014"/>
    </source>
</evidence>
<keyword evidence="10" id="KW-1185">Reference proteome</keyword>
<dbReference type="InterPro" id="IPR039261">
    <property type="entry name" value="FNR_nucleotide-bd"/>
</dbReference>
<keyword evidence="6" id="KW-0411">Iron-sulfur</keyword>
<evidence type="ECO:0000256" key="3">
    <source>
        <dbReference type="ARBA" id="ARBA00022723"/>
    </source>
</evidence>
<comment type="caution">
    <text evidence="9">The sequence shown here is derived from an EMBL/GenBank/DDBJ whole genome shotgun (WGS) entry which is preliminary data.</text>
</comment>
<keyword evidence="4" id="KW-0560">Oxidoreductase</keyword>
<evidence type="ECO:0000313" key="10">
    <source>
        <dbReference type="Proteomes" id="UP000248066"/>
    </source>
</evidence>
<keyword evidence="1" id="KW-0285">Flavoprotein</keyword>
<dbReference type="InterPro" id="IPR012675">
    <property type="entry name" value="Beta-grasp_dom_sf"/>
</dbReference>
<dbReference type="Gene3D" id="3.10.20.30">
    <property type="match status" value="1"/>
</dbReference>
<evidence type="ECO:0008006" key="11">
    <source>
        <dbReference type="Google" id="ProtNLM"/>
    </source>
</evidence>
<keyword evidence="3" id="KW-0479">Metal-binding</keyword>
<dbReference type="PANTHER" id="PTHR47354:SF1">
    <property type="entry name" value="CARNITINE MONOOXYGENASE REDUCTASE SUBUNIT"/>
    <property type="match status" value="1"/>
</dbReference>
<dbReference type="Pfam" id="PF00111">
    <property type="entry name" value="Fer2"/>
    <property type="match status" value="1"/>
</dbReference>
<keyword evidence="5" id="KW-0408">Iron</keyword>
<dbReference type="PROSITE" id="PS51085">
    <property type="entry name" value="2FE2S_FER_2"/>
    <property type="match status" value="1"/>
</dbReference>
<reference evidence="9 10" key="1">
    <citation type="submission" date="2017-10" db="EMBL/GenBank/DDBJ databases">
        <title>Bacillus sp. nov., a halophilic bacterium isolated from a Yangshapao Lake.</title>
        <authorList>
            <person name="Wang H."/>
        </authorList>
    </citation>
    <scope>NUCLEOTIDE SEQUENCE [LARGE SCALE GENOMIC DNA]</scope>
    <source>
        <strain evidence="9 10">YSP-3</strain>
    </source>
</reference>
<dbReference type="SUPFAM" id="SSF52343">
    <property type="entry name" value="Ferredoxin reductase-like, C-terminal NADP-linked domain"/>
    <property type="match status" value="1"/>
</dbReference>
<protein>
    <recommendedName>
        <fullName evidence="11">NQR-1 subunit F</fullName>
    </recommendedName>
</protein>
<evidence type="ECO:0000259" key="8">
    <source>
        <dbReference type="PROSITE" id="PS51384"/>
    </source>
</evidence>
<dbReference type="InterPro" id="IPR017927">
    <property type="entry name" value="FAD-bd_FR_type"/>
</dbReference>
<feature type="domain" description="FAD-binding FR-type" evidence="8">
    <location>
        <begin position="151"/>
        <end position="253"/>
    </location>
</feature>
<dbReference type="InterPro" id="IPR050415">
    <property type="entry name" value="MRET"/>
</dbReference>
<dbReference type="InterPro" id="IPR001041">
    <property type="entry name" value="2Fe-2S_ferredoxin-type"/>
</dbReference>